<organism evidence="1 2">
    <name type="scientific">Vitis vinifera</name>
    <name type="common">Grape</name>
    <dbReference type="NCBI Taxonomy" id="29760"/>
    <lineage>
        <taxon>Eukaryota</taxon>
        <taxon>Viridiplantae</taxon>
        <taxon>Streptophyta</taxon>
        <taxon>Embryophyta</taxon>
        <taxon>Tracheophyta</taxon>
        <taxon>Spermatophyta</taxon>
        <taxon>Magnoliopsida</taxon>
        <taxon>eudicotyledons</taxon>
        <taxon>Gunneridae</taxon>
        <taxon>Pentapetalae</taxon>
        <taxon>rosids</taxon>
        <taxon>Vitales</taxon>
        <taxon>Vitaceae</taxon>
        <taxon>Viteae</taxon>
        <taxon>Vitis</taxon>
    </lineage>
</organism>
<reference evidence="1 2" key="1">
    <citation type="journal article" date="2018" name="PLoS Genet.">
        <title>Population sequencing reveals clonal diversity and ancestral inbreeding in the grapevine cultivar Chardonnay.</title>
        <authorList>
            <person name="Roach M.J."/>
            <person name="Johnson D.L."/>
            <person name="Bohlmann J."/>
            <person name="van Vuuren H.J."/>
            <person name="Jones S.J."/>
            <person name="Pretorius I.S."/>
            <person name="Schmidt S.A."/>
            <person name="Borneman A.R."/>
        </authorList>
    </citation>
    <scope>NUCLEOTIDE SEQUENCE [LARGE SCALE GENOMIC DNA]</scope>
    <source>
        <strain evidence="2">cv. Chardonnay</strain>
        <tissue evidence="1">Leaf</tissue>
    </source>
</reference>
<dbReference type="EMBL" id="QGNW01000890">
    <property type="protein sequence ID" value="RVW59478.1"/>
    <property type="molecule type" value="Genomic_DNA"/>
</dbReference>
<gene>
    <name evidence="1" type="ORF">CK203_104155</name>
</gene>
<accession>A0A438FHN6</accession>
<dbReference type="AlphaFoldDB" id="A0A438FHN6"/>
<dbReference type="PANTHER" id="PTHR34427">
    <property type="entry name" value="DUF4283 DOMAIN PROTEIN"/>
    <property type="match status" value="1"/>
</dbReference>
<name>A0A438FHN6_VITVI</name>
<evidence type="ECO:0000313" key="1">
    <source>
        <dbReference type="EMBL" id="RVW59478.1"/>
    </source>
</evidence>
<dbReference type="PANTHER" id="PTHR34427:SF5">
    <property type="entry name" value="DUF4283 DOMAIN-CONTAINING PROTEIN"/>
    <property type="match status" value="1"/>
</dbReference>
<dbReference type="Proteomes" id="UP000288805">
    <property type="component" value="Unassembled WGS sequence"/>
</dbReference>
<sequence length="519" mass="58316">MRAMVCECPISFVDWAKVVRALARFLGQKGVVTIVPFSIGKGLFFVDIVEKASFLQELRFFLVKGRYTVQLRWWSPRENTEVLWKFRGGWIELQGLPFHLWSKEHLKKIVEQWGTVVEINWRTVKLFDLSKARVRISMKECTVLPALIKIDGKRMVEKANPMAKGWSFNGDFGKIQGGSQKGEDAFEGTHGKKSASVGNNYVSPFPLFNLNSNKESNGIFGLRLFGEDMVRGVRPIQALRNGQEMDGVQPKARKGSLCKEDSSLLVSIAKGMIVSKAFSSQLGGSMPKIGLKKLWTRLSPPISSCQQGLRRQSRPLLQEVLTSHKMFNHGTLLSKWDHRRREVHLSQSPTYQVSEGINSLKTLPSMPSEGPNLFIECPVEAEFSSSGGFQIEGLSPNKMARVHLVLSSMDIRVDRVSFRSPFPSPKAFRSTVSPSENPHHRQKTLIRRLFATFSASPFPTDHTIRCARRRSSSFVKAPEGDSQPRVFLLRRLNLTRRHVRARGALSGHALPPPASPDAV</sequence>
<protein>
    <submittedName>
        <fullName evidence="1">Uncharacterized protein</fullName>
    </submittedName>
</protein>
<comment type="caution">
    <text evidence="1">The sequence shown here is derived from an EMBL/GenBank/DDBJ whole genome shotgun (WGS) entry which is preliminary data.</text>
</comment>
<proteinExistence type="predicted"/>
<evidence type="ECO:0000313" key="2">
    <source>
        <dbReference type="Proteomes" id="UP000288805"/>
    </source>
</evidence>